<dbReference type="InterPro" id="IPR024311">
    <property type="entry name" value="Lipocalin-like"/>
</dbReference>
<name>A0A8S8XF67_9PROT</name>
<evidence type="ECO:0000313" key="3">
    <source>
        <dbReference type="EMBL" id="GIL41264.1"/>
    </source>
</evidence>
<feature type="chain" id="PRO_5035947664" description="Lipocalin-like domain-containing protein" evidence="1">
    <location>
        <begin position="26"/>
        <end position="168"/>
    </location>
</feature>
<dbReference type="Pfam" id="PF13924">
    <property type="entry name" value="Lipocalin_5"/>
    <property type="match status" value="1"/>
</dbReference>
<proteinExistence type="predicted"/>
<feature type="domain" description="Lipocalin-like" evidence="2">
    <location>
        <begin position="33"/>
        <end position="167"/>
    </location>
</feature>
<sequence>MIDWLHKLASVGVLSLAALPVPARAVEPPLSLVGTWIMDSAYEIRADGTRVTAYGEHPNGLLMIDAQGRYTLQIFRIGRATFATGDKTRGQPDEYRDASLGSSTHFGRVQLDAEKQQLVFDVEAASFPNWEGKRQVRDYRYENGLLTYSVPASASGNGTVAYSIWRKL</sequence>
<accession>A0A8S8XF67</accession>
<dbReference type="RefSeq" id="WP_420244685.1">
    <property type="nucleotide sequence ID" value="NZ_BOPV01000001.1"/>
</dbReference>
<feature type="signal peptide" evidence="1">
    <location>
        <begin position="1"/>
        <end position="25"/>
    </location>
</feature>
<dbReference type="Proteomes" id="UP000681075">
    <property type="component" value="Unassembled WGS sequence"/>
</dbReference>
<comment type="caution">
    <text evidence="3">The sequence shown here is derived from an EMBL/GenBank/DDBJ whole genome shotgun (WGS) entry which is preliminary data.</text>
</comment>
<evidence type="ECO:0000256" key="1">
    <source>
        <dbReference type="SAM" id="SignalP"/>
    </source>
</evidence>
<protein>
    <recommendedName>
        <fullName evidence="2">Lipocalin-like domain-containing protein</fullName>
    </recommendedName>
</protein>
<evidence type="ECO:0000313" key="4">
    <source>
        <dbReference type="Proteomes" id="UP000681075"/>
    </source>
</evidence>
<gene>
    <name evidence="3" type="ORF">TMPK1_35010</name>
</gene>
<organism evidence="3 4">
    <name type="scientific">Roseiterribacter gracilis</name>
    <dbReference type="NCBI Taxonomy" id="2812848"/>
    <lineage>
        <taxon>Bacteria</taxon>
        <taxon>Pseudomonadati</taxon>
        <taxon>Pseudomonadota</taxon>
        <taxon>Alphaproteobacteria</taxon>
        <taxon>Rhodospirillales</taxon>
        <taxon>Roseiterribacteraceae</taxon>
        <taxon>Roseiterribacter</taxon>
    </lineage>
</organism>
<dbReference type="EMBL" id="BOPV01000001">
    <property type="protein sequence ID" value="GIL41264.1"/>
    <property type="molecule type" value="Genomic_DNA"/>
</dbReference>
<reference evidence="3" key="1">
    <citation type="submission" date="2021-02" db="EMBL/GenBank/DDBJ databases">
        <title>Genome sequence of Rhodospirillales sp. strain TMPK1 isolated from soil.</title>
        <authorList>
            <person name="Nakai R."/>
            <person name="Kusada H."/>
            <person name="Tamaki H."/>
        </authorList>
    </citation>
    <scope>NUCLEOTIDE SEQUENCE</scope>
    <source>
        <strain evidence="3">TMPK1</strain>
    </source>
</reference>
<keyword evidence="1" id="KW-0732">Signal</keyword>
<keyword evidence="4" id="KW-1185">Reference proteome</keyword>
<dbReference type="AlphaFoldDB" id="A0A8S8XF67"/>
<evidence type="ECO:0000259" key="2">
    <source>
        <dbReference type="Pfam" id="PF13924"/>
    </source>
</evidence>